<accession>A0A9N9PQA2</accession>
<gene>
    <name evidence="2" type="ORF">HYFRA_00008480</name>
</gene>
<comment type="caution">
    <text evidence="2">The sequence shown here is derived from an EMBL/GenBank/DDBJ whole genome shotgun (WGS) entry which is preliminary data.</text>
</comment>
<dbReference type="Proteomes" id="UP000696280">
    <property type="component" value="Unassembled WGS sequence"/>
</dbReference>
<protein>
    <submittedName>
        <fullName evidence="2">Uncharacterized protein</fullName>
    </submittedName>
</protein>
<name>A0A9N9PQA2_9HELO</name>
<feature type="compositionally biased region" description="Polar residues" evidence="1">
    <location>
        <begin position="175"/>
        <end position="209"/>
    </location>
</feature>
<feature type="region of interest" description="Disordered" evidence="1">
    <location>
        <begin position="165"/>
        <end position="256"/>
    </location>
</feature>
<dbReference type="EMBL" id="CAJVRL010000035">
    <property type="protein sequence ID" value="CAG8950242.1"/>
    <property type="molecule type" value="Genomic_DNA"/>
</dbReference>
<dbReference type="AlphaFoldDB" id="A0A9N9PQA2"/>
<proteinExistence type="predicted"/>
<organism evidence="2 3">
    <name type="scientific">Hymenoscyphus fraxineus</name>
    <dbReference type="NCBI Taxonomy" id="746836"/>
    <lineage>
        <taxon>Eukaryota</taxon>
        <taxon>Fungi</taxon>
        <taxon>Dikarya</taxon>
        <taxon>Ascomycota</taxon>
        <taxon>Pezizomycotina</taxon>
        <taxon>Leotiomycetes</taxon>
        <taxon>Helotiales</taxon>
        <taxon>Helotiaceae</taxon>
        <taxon>Hymenoscyphus</taxon>
    </lineage>
</organism>
<feature type="compositionally biased region" description="Basic and acidic residues" evidence="1">
    <location>
        <begin position="210"/>
        <end position="222"/>
    </location>
</feature>
<feature type="compositionally biased region" description="Polar residues" evidence="1">
    <location>
        <begin position="223"/>
        <end position="236"/>
    </location>
</feature>
<reference evidence="2" key="1">
    <citation type="submission" date="2021-07" db="EMBL/GenBank/DDBJ databases">
        <authorList>
            <person name="Durling M."/>
        </authorList>
    </citation>
    <scope>NUCLEOTIDE SEQUENCE</scope>
</reference>
<sequence>MARLLRNGRIPVKPSILLKPLQSVGAKKIVAMSAFYSPYYVFALSSNRYTSEADTLAKEWAERQFNTRSEPFWWTCITKKEALTSKRTLRSWIARRTRMAFVESLRKRGYGSDGTRLDPTDGGKALYGTAQFLVREPCLLMKTEDLRKETDLALETIFQRMKKLEGKQKHGQGANVPNATSAGRTSTLRQGSQKINQISYTSAPTQSQEQRNEGRGSQRRYEISNTSAPTQSQRQWSEGKGIIRKTSERMQNGEQDISRRITEGVQTQQQGIVRRIKERVQSQKQWSEGKDIIRKTSERMQNEEQDISRRITEGVQTQEQGIVRRITGGVQFLEPGADTIKTPPRNRSPNGGLTIERLKHQWSRLYPNGDRRL</sequence>
<keyword evidence="3" id="KW-1185">Reference proteome</keyword>
<dbReference type="OrthoDB" id="5238363at2759"/>
<evidence type="ECO:0000313" key="3">
    <source>
        <dbReference type="Proteomes" id="UP000696280"/>
    </source>
</evidence>
<evidence type="ECO:0000256" key="1">
    <source>
        <dbReference type="SAM" id="MobiDB-lite"/>
    </source>
</evidence>
<evidence type="ECO:0000313" key="2">
    <source>
        <dbReference type="EMBL" id="CAG8950242.1"/>
    </source>
</evidence>